<dbReference type="Proteomes" id="UP000076580">
    <property type="component" value="Chromosome 02"/>
</dbReference>
<evidence type="ECO:0000256" key="5">
    <source>
        <dbReference type="ARBA" id="ARBA00023163"/>
    </source>
</evidence>
<feature type="compositionally biased region" description="Low complexity" evidence="7">
    <location>
        <begin position="484"/>
        <end position="496"/>
    </location>
</feature>
<keyword evidence="3" id="KW-0805">Transcription regulation</keyword>
<keyword evidence="9" id="KW-1185">Reference proteome</keyword>
<keyword evidence="1" id="KW-0479">Metal-binding</keyword>
<dbReference type="InParanoid" id="A0A151GHN0"/>
<dbReference type="STRING" id="98403.A0A151GHN0"/>
<sequence>MVTMATSAAAVAAVMSGPGPVPSPAPARAAPRQHPAALIAFESPERRRAFEFYRRCAVPVLDGISGGDFWGGVVLRLSLTEPVVRHALLAVSGFMEFAMAADSSRHLQQRNAGFQEYGKAIFALRTWDSESRSAVIPLLVCLLFTCIEFLLEQDAASQLHICQGRKILYDLCASHSFGLDMIRTELVPIYTRLSLASFFFGSRPVPIPRHLKGTKTIPSVLTSMTEARTHLYFLIDEALRFSTQAKPTIHTRAPAMGDLHVLGALQQDLLSRLSHWNTAFAVLATTCARPPNDLAAAAAAAQSLLRIYHLAAVVWTSTALQPHETAYDAHLAAFSSIVSHATFILRCRAPPSRLPSFTFETELIPPLYWTASKCRHPLLRRAALRLLMNDQLKDRRENLWHGQETIAVAARAIEMEETKLKLRQSVGVDAMPEPELDAVPPGLVDGHGLMPPTQPPGMATLALDRVARVRGEFDESSRQKRHPSVSSSPSTSIPVDSHTTVVTTAAMNDTRLHSPYGIPENRRIKIMTIGQREKDGVWITVVRYPIHGETSWNVIKELLRLPAVASNGGRVG</sequence>
<accession>A0A151GHN0</accession>
<keyword evidence="4" id="KW-0238">DNA-binding</keyword>
<evidence type="ECO:0000313" key="8">
    <source>
        <dbReference type="EMBL" id="KYK56551.1"/>
    </source>
</evidence>
<gene>
    <name evidence="8" type="ORF">DCS_03551</name>
</gene>
<comment type="caution">
    <text evidence="8">The sequence shown here is derived from an EMBL/GenBank/DDBJ whole genome shotgun (WGS) entry which is preliminary data.</text>
</comment>
<dbReference type="GO" id="GO:0003677">
    <property type="term" value="F:DNA binding"/>
    <property type="evidence" value="ECO:0007669"/>
    <property type="project" value="UniProtKB-KW"/>
</dbReference>
<proteinExistence type="predicted"/>
<evidence type="ECO:0000256" key="4">
    <source>
        <dbReference type="ARBA" id="ARBA00023125"/>
    </source>
</evidence>
<dbReference type="InterPro" id="IPR052360">
    <property type="entry name" value="Transcr_Regulatory_Proteins"/>
</dbReference>
<evidence type="ECO:0008006" key="10">
    <source>
        <dbReference type="Google" id="ProtNLM"/>
    </source>
</evidence>
<organism evidence="8 9">
    <name type="scientific">Drechmeria coniospora</name>
    <name type="common">Nematophagous fungus</name>
    <name type="synonym">Meria coniospora</name>
    <dbReference type="NCBI Taxonomy" id="98403"/>
    <lineage>
        <taxon>Eukaryota</taxon>
        <taxon>Fungi</taxon>
        <taxon>Dikarya</taxon>
        <taxon>Ascomycota</taxon>
        <taxon>Pezizomycotina</taxon>
        <taxon>Sordariomycetes</taxon>
        <taxon>Hypocreomycetidae</taxon>
        <taxon>Hypocreales</taxon>
        <taxon>Ophiocordycipitaceae</taxon>
        <taxon>Drechmeria</taxon>
    </lineage>
</organism>
<dbReference type="GeneID" id="63716194"/>
<dbReference type="PANTHER" id="PTHR36206">
    <property type="entry name" value="ASPERCRYPTIN BIOSYNTHESIS CLUSTER-SPECIFIC TRANSCRIPTION REGULATOR ATNN-RELATED"/>
    <property type="match status" value="1"/>
</dbReference>
<dbReference type="EMBL" id="LAYC01000002">
    <property type="protein sequence ID" value="KYK56551.1"/>
    <property type="molecule type" value="Genomic_DNA"/>
</dbReference>
<reference evidence="8 9" key="1">
    <citation type="journal article" date="2016" name="Sci. Rep.">
        <title>Insights into Adaptations to a Near-Obligate Nematode Endoparasitic Lifestyle from the Finished Genome of Drechmeria coniospora.</title>
        <authorList>
            <person name="Zhang L."/>
            <person name="Zhou Z."/>
            <person name="Guo Q."/>
            <person name="Fokkens L."/>
            <person name="Miskei M."/>
            <person name="Pocsi I."/>
            <person name="Zhang W."/>
            <person name="Chen M."/>
            <person name="Wang L."/>
            <person name="Sun Y."/>
            <person name="Donzelli B.G."/>
            <person name="Gibson D.M."/>
            <person name="Nelson D.R."/>
            <person name="Luo J.G."/>
            <person name="Rep M."/>
            <person name="Liu H."/>
            <person name="Yang S."/>
            <person name="Wang J."/>
            <person name="Krasnoff S.B."/>
            <person name="Xu Y."/>
            <person name="Molnar I."/>
            <person name="Lin M."/>
        </authorList>
    </citation>
    <scope>NUCLEOTIDE SEQUENCE [LARGE SCALE GENOMIC DNA]</scope>
    <source>
        <strain evidence="8 9">ARSEF 6962</strain>
    </source>
</reference>
<dbReference type="PANTHER" id="PTHR36206:SF16">
    <property type="entry name" value="TRANSCRIPTION FACTOR DOMAIN-CONTAINING PROTEIN-RELATED"/>
    <property type="match status" value="1"/>
</dbReference>
<feature type="region of interest" description="Disordered" evidence="7">
    <location>
        <begin position="472"/>
        <end position="496"/>
    </location>
</feature>
<evidence type="ECO:0000313" key="9">
    <source>
        <dbReference type="Proteomes" id="UP000076580"/>
    </source>
</evidence>
<dbReference type="RefSeq" id="XP_040655903.1">
    <property type="nucleotide sequence ID" value="XM_040800870.1"/>
</dbReference>
<dbReference type="AlphaFoldDB" id="A0A151GHN0"/>
<evidence type="ECO:0000256" key="2">
    <source>
        <dbReference type="ARBA" id="ARBA00022833"/>
    </source>
</evidence>
<protein>
    <recommendedName>
        <fullName evidence="10">C6 zinc finger domain protein</fullName>
    </recommendedName>
</protein>
<evidence type="ECO:0000256" key="7">
    <source>
        <dbReference type="SAM" id="MobiDB-lite"/>
    </source>
</evidence>
<keyword evidence="5" id="KW-0804">Transcription</keyword>
<dbReference type="GO" id="GO:0046872">
    <property type="term" value="F:metal ion binding"/>
    <property type="evidence" value="ECO:0007669"/>
    <property type="project" value="UniProtKB-KW"/>
</dbReference>
<evidence type="ECO:0000256" key="3">
    <source>
        <dbReference type="ARBA" id="ARBA00023015"/>
    </source>
</evidence>
<name>A0A151GHN0_DRECN</name>
<evidence type="ECO:0000256" key="6">
    <source>
        <dbReference type="ARBA" id="ARBA00023242"/>
    </source>
</evidence>
<keyword evidence="2" id="KW-0862">Zinc</keyword>
<evidence type="ECO:0000256" key="1">
    <source>
        <dbReference type="ARBA" id="ARBA00022723"/>
    </source>
</evidence>
<keyword evidence="6" id="KW-0539">Nucleus</keyword>